<sequence length="163" mass="17993">MRPRSPSWKKGTIWPPCHRATCGVVAYRLAYVDARQRHACPVPRLVLDMGDGETEWRSKVKRDGGRSGTLAGLISCGSVGPCLVNQTTIVGHSDSAFCSLDLDRLVPLVLIYRLRLTEARTAWWAVRAIIMGSVSPATACFLRCNAASQVDKSMVDSSWRLYL</sequence>
<dbReference type="EMBL" id="JADCUA010000025">
    <property type="protein sequence ID" value="KAH9831551.1"/>
    <property type="molecule type" value="Genomic_DNA"/>
</dbReference>
<proteinExistence type="predicted"/>
<keyword evidence="2" id="KW-1185">Reference proteome</keyword>
<dbReference type="Proteomes" id="UP000814176">
    <property type="component" value="Unassembled WGS sequence"/>
</dbReference>
<evidence type="ECO:0000313" key="1">
    <source>
        <dbReference type="EMBL" id="KAH9831551.1"/>
    </source>
</evidence>
<organism evidence="1 2">
    <name type="scientific">Rhodofomes roseus</name>
    <dbReference type="NCBI Taxonomy" id="34475"/>
    <lineage>
        <taxon>Eukaryota</taxon>
        <taxon>Fungi</taxon>
        <taxon>Dikarya</taxon>
        <taxon>Basidiomycota</taxon>
        <taxon>Agaricomycotina</taxon>
        <taxon>Agaricomycetes</taxon>
        <taxon>Polyporales</taxon>
        <taxon>Rhodofomes</taxon>
    </lineage>
</organism>
<protein>
    <submittedName>
        <fullName evidence="1">Uncharacterized protein</fullName>
    </submittedName>
</protein>
<comment type="caution">
    <text evidence="1">The sequence shown here is derived from an EMBL/GenBank/DDBJ whole genome shotgun (WGS) entry which is preliminary data.</text>
</comment>
<dbReference type="GeneID" id="71998321"/>
<dbReference type="RefSeq" id="XP_047774665.1">
    <property type="nucleotide sequence ID" value="XM_047917589.1"/>
</dbReference>
<accession>A0ABQ8K4K8</accession>
<name>A0ABQ8K4K8_9APHY</name>
<evidence type="ECO:0000313" key="2">
    <source>
        <dbReference type="Proteomes" id="UP000814176"/>
    </source>
</evidence>
<reference evidence="1 2" key="1">
    <citation type="journal article" date="2021" name="Environ. Microbiol.">
        <title>Gene family expansions and transcriptome signatures uncover fungal adaptations to wood decay.</title>
        <authorList>
            <person name="Hage H."/>
            <person name="Miyauchi S."/>
            <person name="Viragh M."/>
            <person name="Drula E."/>
            <person name="Min B."/>
            <person name="Chaduli D."/>
            <person name="Navarro D."/>
            <person name="Favel A."/>
            <person name="Norest M."/>
            <person name="Lesage-Meessen L."/>
            <person name="Balint B."/>
            <person name="Merenyi Z."/>
            <person name="de Eugenio L."/>
            <person name="Morin E."/>
            <person name="Martinez A.T."/>
            <person name="Baldrian P."/>
            <person name="Stursova M."/>
            <person name="Martinez M.J."/>
            <person name="Novotny C."/>
            <person name="Magnuson J.K."/>
            <person name="Spatafora J.W."/>
            <person name="Maurice S."/>
            <person name="Pangilinan J."/>
            <person name="Andreopoulos W."/>
            <person name="LaButti K."/>
            <person name="Hundley H."/>
            <person name="Na H."/>
            <person name="Kuo A."/>
            <person name="Barry K."/>
            <person name="Lipzen A."/>
            <person name="Henrissat B."/>
            <person name="Riley R."/>
            <person name="Ahrendt S."/>
            <person name="Nagy L.G."/>
            <person name="Grigoriev I.V."/>
            <person name="Martin F."/>
            <person name="Rosso M.N."/>
        </authorList>
    </citation>
    <scope>NUCLEOTIDE SEQUENCE [LARGE SCALE GENOMIC DNA]</scope>
    <source>
        <strain evidence="1 2">CIRM-BRFM 1785</strain>
    </source>
</reference>
<gene>
    <name evidence="1" type="ORF">C8Q71DRAFT_291526</name>
</gene>